<evidence type="ECO:0000313" key="2">
    <source>
        <dbReference type="Proteomes" id="UP001234202"/>
    </source>
</evidence>
<keyword evidence="2" id="KW-1185">Reference proteome</keyword>
<dbReference type="EMBL" id="JASBWV010000018">
    <property type="protein sequence ID" value="KAJ9121144.1"/>
    <property type="molecule type" value="Genomic_DNA"/>
</dbReference>
<reference evidence="1" key="1">
    <citation type="submission" date="2023-04" db="EMBL/GenBank/DDBJ databases">
        <title>Draft Genome sequencing of Naganishia species isolated from polar environments using Oxford Nanopore Technology.</title>
        <authorList>
            <person name="Leo P."/>
            <person name="Venkateswaran K."/>
        </authorList>
    </citation>
    <scope>NUCLEOTIDE SEQUENCE</scope>
    <source>
        <strain evidence="1">DBVPG 5303</strain>
    </source>
</reference>
<comment type="caution">
    <text evidence="1">The sequence shown here is derived from an EMBL/GenBank/DDBJ whole genome shotgun (WGS) entry which is preliminary data.</text>
</comment>
<name>A0ACC2XCL2_9TREE</name>
<protein>
    <submittedName>
        <fullName evidence="1">Uncharacterized protein</fullName>
    </submittedName>
</protein>
<gene>
    <name evidence="1" type="ORF">QFC24_004817</name>
</gene>
<proteinExistence type="predicted"/>
<accession>A0ACC2XCL2</accession>
<evidence type="ECO:0000313" key="1">
    <source>
        <dbReference type="EMBL" id="KAJ9121144.1"/>
    </source>
</evidence>
<dbReference type="Proteomes" id="UP001234202">
    <property type="component" value="Unassembled WGS sequence"/>
</dbReference>
<sequence length="1096" mass="120850">MGKGKKKSGASSAAASEVVAVDNADKAVTVDTAPPDSGRSETPVEEDVEMNGEASKSGETDSGVASENTVKDTPTVPEPRAHDDQQSEQQIPEPTSELVQEVTANDQYVEISTAKTWHDPTPLSQSGLIPADGHDTNGATTDVPSDVPATSRVDEDDEEDEDEEDDATHISRLEQELESTRAEKEQLGTKYSNLLSKLTMMRQSLGDRLRDDAEELDRREAQINQLTGDLAAAKESIGTLQEELQSSAEECAQLSSQVTQLRLSASTQTSDVLSLTRELRELRGEMEMLRVDREEWEHEAGKERERREEIEEEMRSADRQRREDEARRRSAEEALERERVRANNLQEVLQEFQSAKDLEIEQATMELEHQLRQAVQSLAEWKTRAADAEVKMTNVSSDISKTAQLEKEIKEKNAQIGRLRHEAVLTQEHLTEALRRLRRNTSDTNVDRRLVTNVLLQFIATPRADPKKFEMLSLLATILSWEDSERERAGLQRAGGGSTTPGKKALAKRKESDASQAPGQKKTQQEQDEFNESFSDLFVEFLLKEAAQGQKPSPATNQQSALPSPGLAGASSPTIGNQALFGRQRTYSNSSMTSNVSGSFSRPNFTHANSHPNHYSQQNPNGNMNLNLNLGSGARSPQYMGGMVRKGSFSAQHMLGGGAVMDRDGYTSPRGTPSSTGPVPMNDPATIANPQTNMVDMDQGIFNDEPGRKTMDHPPQDHTYITKTLPFTSNISKVHTFLEALHASGGGDGPEAVTAAMQVTLHELAWRQNSTKTVVLVMTLYNLHEKWLVEGLESLLQFGVEFFQAISRITSGLMLPLTTADLLAQAIIGSVLENLDLESLVQREHRLQIPGVECILTEAQTWIEIGQQVADRLGSNVTEDSIDAVAQELHERLLLMGQTTKKVRVENIYEQSPQFEANVKAFMTSANLQEAMPQVKHIRTTKFTDAYRNSKYGVSQGLGRPGGRRPAPPAYRPAPALKLNMDDDDDETSRPATPDPFKSFAPYKAPAGTISPPGAFSSGLPKDASSRGAFTSPRTAWTSSGARRKKMDSDDDEDSDEDADQSNKMNAKQQIGLYEDAISLEQAKRIATQSIWRMRA</sequence>
<organism evidence="1 2">
    <name type="scientific">Naganishia onofrii</name>
    <dbReference type="NCBI Taxonomy" id="1851511"/>
    <lineage>
        <taxon>Eukaryota</taxon>
        <taxon>Fungi</taxon>
        <taxon>Dikarya</taxon>
        <taxon>Basidiomycota</taxon>
        <taxon>Agaricomycotina</taxon>
        <taxon>Tremellomycetes</taxon>
        <taxon>Filobasidiales</taxon>
        <taxon>Filobasidiaceae</taxon>
        <taxon>Naganishia</taxon>
    </lineage>
</organism>